<evidence type="ECO:0000313" key="2">
    <source>
        <dbReference type="EMBL" id="QJB43465.1"/>
    </source>
</evidence>
<dbReference type="RefSeq" id="WP_168695005.1">
    <property type="nucleotide sequence ID" value="NZ_CP051206.1"/>
</dbReference>
<dbReference type="SUPFAM" id="SSF52980">
    <property type="entry name" value="Restriction endonuclease-like"/>
    <property type="match status" value="1"/>
</dbReference>
<dbReference type="InterPro" id="IPR008538">
    <property type="entry name" value="Uma2"/>
</dbReference>
<accession>A0A6H2BV55</accession>
<dbReference type="InterPro" id="IPR012296">
    <property type="entry name" value="Nuclease_put_TT1808"/>
</dbReference>
<keyword evidence="2" id="KW-0378">Hydrolase</keyword>
<keyword evidence="2" id="KW-0255">Endonuclease</keyword>
<dbReference type="KEGG" id="dfs:HGD76_03745"/>
<sequence>MLQALPKIVTFAEFIEWLPDKGRYELHDGVIVEMNPPVGFHEDIICFLAERITAEYLRLNLPYGIPKTTFVKTPGSESSYLPDVLVINRNILATDPNWRKSAVISEPDFIPLVIEVVSTNWQDDYYKKLGDYERLGIAEYWIVDYLALGSKRFIGSPKQPTISIHQLIDREYQISQFTGSELIVSSTFPELNLTAEQIFKAGNID</sequence>
<reference evidence="2 3" key="2">
    <citation type="submission" date="2020-04" db="EMBL/GenBank/DDBJ databases">
        <authorList>
            <person name="Fomenkov A."/>
            <person name="Anton B.P."/>
            <person name="Roberts R.J."/>
        </authorList>
    </citation>
    <scope>NUCLEOTIDE SEQUENCE [LARGE SCALE GENOMIC DNA]</scope>
    <source>
        <strain evidence="2 3">CCAP 1403/13f</strain>
    </source>
</reference>
<organism evidence="2 3">
    <name type="scientific">Dolichospermum flos-aquae CCAP 1403/13F</name>
    <dbReference type="NCBI Taxonomy" id="315271"/>
    <lineage>
        <taxon>Bacteria</taxon>
        <taxon>Bacillati</taxon>
        <taxon>Cyanobacteriota</taxon>
        <taxon>Cyanophyceae</taxon>
        <taxon>Nostocales</taxon>
        <taxon>Aphanizomenonaceae</taxon>
        <taxon>Dolichospermum</taxon>
    </lineage>
</organism>
<dbReference type="EMBL" id="CP051206">
    <property type="protein sequence ID" value="QJB43465.1"/>
    <property type="molecule type" value="Genomic_DNA"/>
</dbReference>
<dbReference type="CDD" id="cd06260">
    <property type="entry name" value="DUF820-like"/>
    <property type="match status" value="1"/>
</dbReference>
<dbReference type="PANTHER" id="PTHR34107">
    <property type="entry name" value="SLL0198 PROTEIN-RELATED"/>
    <property type="match status" value="1"/>
</dbReference>
<dbReference type="Proteomes" id="UP000502433">
    <property type="component" value="Chromosome"/>
</dbReference>
<dbReference type="AlphaFoldDB" id="A0A6H2BV55"/>
<dbReference type="PANTHER" id="PTHR34107:SF2">
    <property type="entry name" value="SLL0888 PROTEIN"/>
    <property type="match status" value="1"/>
</dbReference>
<dbReference type="Gene3D" id="3.90.1570.10">
    <property type="entry name" value="tt1808, chain A"/>
    <property type="match status" value="1"/>
</dbReference>
<feature type="domain" description="Putative restriction endonuclease" evidence="1">
    <location>
        <begin position="12"/>
        <end position="195"/>
    </location>
</feature>
<evidence type="ECO:0000259" key="1">
    <source>
        <dbReference type="Pfam" id="PF05685"/>
    </source>
</evidence>
<dbReference type="InterPro" id="IPR011335">
    <property type="entry name" value="Restrct_endonuc-II-like"/>
</dbReference>
<keyword evidence="2" id="KW-0540">Nuclease</keyword>
<dbReference type="Pfam" id="PF05685">
    <property type="entry name" value="Uma2"/>
    <property type="match status" value="1"/>
</dbReference>
<reference evidence="2 3" key="1">
    <citation type="submission" date="2020-04" db="EMBL/GenBank/DDBJ databases">
        <title>Genome-Wide Identification of 5-Methylcytosine Sites in Bacterial Genomes By High-Throughput Sequencing of MspJI Restriction Fragments.</title>
        <authorList>
            <person name="Wu V."/>
        </authorList>
    </citation>
    <scope>NUCLEOTIDE SEQUENCE [LARGE SCALE GENOMIC DNA]</scope>
    <source>
        <strain evidence="2 3">CCAP 1403/13f</strain>
    </source>
</reference>
<proteinExistence type="predicted"/>
<evidence type="ECO:0000313" key="3">
    <source>
        <dbReference type="Proteomes" id="UP000502433"/>
    </source>
</evidence>
<protein>
    <submittedName>
        <fullName evidence="2">Uma2 family endonuclease</fullName>
    </submittedName>
</protein>
<dbReference type="GO" id="GO:0004519">
    <property type="term" value="F:endonuclease activity"/>
    <property type="evidence" value="ECO:0007669"/>
    <property type="project" value="UniProtKB-KW"/>
</dbReference>
<name>A0A6H2BV55_DOLFA</name>
<gene>
    <name evidence="2" type="ORF">HGD76_03745</name>
</gene>